<reference evidence="4 5" key="1">
    <citation type="submission" date="2024-10" db="EMBL/GenBank/DDBJ databases">
        <title>Updated reference genomes for cyclostephanoid diatoms.</title>
        <authorList>
            <person name="Roberts W.R."/>
            <person name="Alverson A.J."/>
        </authorList>
    </citation>
    <scope>NUCLEOTIDE SEQUENCE [LARGE SCALE GENOMIC DNA]</scope>
    <source>
        <strain evidence="4 5">AJA232-27</strain>
    </source>
</reference>
<feature type="domain" description="MoaB/Mog" evidence="3">
    <location>
        <begin position="375"/>
        <end position="543"/>
    </location>
</feature>
<evidence type="ECO:0000313" key="4">
    <source>
        <dbReference type="EMBL" id="KAL3772274.1"/>
    </source>
</evidence>
<gene>
    <name evidence="4" type="ORF">ACHAWU_005325</name>
</gene>
<proteinExistence type="predicted"/>
<dbReference type="CDD" id="cd00886">
    <property type="entry name" value="MogA_MoaB"/>
    <property type="match status" value="1"/>
</dbReference>
<dbReference type="AlphaFoldDB" id="A0ABD3N9F2"/>
<dbReference type="InterPro" id="IPR001453">
    <property type="entry name" value="MoaB/Mog_dom"/>
</dbReference>
<evidence type="ECO:0000256" key="1">
    <source>
        <dbReference type="ARBA" id="ARBA00005046"/>
    </source>
</evidence>
<comment type="pathway">
    <text evidence="1">Cofactor biosynthesis; molybdopterin biosynthesis.</text>
</comment>
<dbReference type="SMART" id="SM00852">
    <property type="entry name" value="MoCF_biosynth"/>
    <property type="match status" value="1"/>
</dbReference>
<dbReference type="InterPro" id="IPR036425">
    <property type="entry name" value="MoaB/Mog-like_dom_sf"/>
</dbReference>
<evidence type="ECO:0000313" key="5">
    <source>
        <dbReference type="Proteomes" id="UP001530293"/>
    </source>
</evidence>
<dbReference type="InterPro" id="IPR036810">
    <property type="entry name" value="SMc04008-like_sf"/>
</dbReference>
<dbReference type="SUPFAM" id="SSF53218">
    <property type="entry name" value="Molybdenum cofactor biosynthesis proteins"/>
    <property type="match status" value="1"/>
</dbReference>
<dbReference type="InterPro" id="IPR023163">
    <property type="entry name" value="SMc04008-like_domain"/>
</dbReference>
<dbReference type="PANTHER" id="PTHR43764">
    <property type="entry name" value="MOLYBDENUM COFACTOR BIOSYNTHESIS"/>
    <property type="match status" value="1"/>
</dbReference>
<dbReference type="GO" id="GO:0006777">
    <property type="term" value="P:Mo-molybdopterin cofactor biosynthetic process"/>
    <property type="evidence" value="ECO:0007669"/>
    <property type="project" value="UniProtKB-KW"/>
</dbReference>
<protein>
    <recommendedName>
        <fullName evidence="3">MoaB/Mog domain-containing protein</fullName>
    </recommendedName>
</protein>
<dbReference type="InterPro" id="IPR051920">
    <property type="entry name" value="MPT_Adenylyltrnsfr/MoaC-Rel"/>
</dbReference>
<dbReference type="PANTHER" id="PTHR43764:SF1">
    <property type="entry name" value="MOLYBDOPTERIN MOLYBDOTRANSFERASE"/>
    <property type="match status" value="1"/>
</dbReference>
<accession>A0ABD3N9F2</accession>
<comment type="caution">
    <text evidence="4">The sequence shown here is derived from an EMBL/GenBank/DDBJ whole genome shotgun (WGS) entry which is preliminary data.</text>
</comment>
<dbReference type="Proteomes" id="UP001530293">
    <property type="component" value="Unassembled WGS sequence"/>
</dbReference>
<evidence type="ECO:0000256" key="2">
    <source>
        <dbReference type="ARBA" id="ARBA00023150"/>
    </source>
</evidence>
<keyword evidence="5" id="KW-1185">Reference proteome</keyword>
<sequence>MTMSTASSDFAFSHMSSIRIENAPSDRIMEDMAAGAFRALCEHLRLRGDHVQNIDLMAVGGFCRNCLAKWMVLEARKLSKQLHEGENSAVSTFAGNEEDCKTTIDVLDSFGYNEAAILVYGESYSEWKKRHQKSATEEQLHNYQQSVHLHAIHDEDVLKKSNGVNALDLVMSERVVHRLQAGAFLSLCHHLRTRSDEVQNIDLMTISGFCRNCLAKWLVMEARKVSNLIGADNVASSYFPDQQKKVIDSLDSFGYDEAAQYVYGCTYPEWKRHHQKETTGEQMEKYNASKHLHAKHDKEILATRSSKPSVDQPPKPPLRPQIICTGAQVQQSSLLSDVCCQDVDALISTPAVISLSTNPNPRPRPPKGDLALTVGILTISDRASANEYASGDLSGPAVESAVMAQIDQLNMAFGDQNIAITCIDKGIVADEIPLIKEVLERWSGKTADADNSSKVAYDLVFTTGGTGFAKRDVTPEATLAVLDRECQGLMSWASMELTSKQPLATLSRAAAGVCGNTLIINLPGNPTGAAQVVEFLLPLLLHAITDLRTSD</sequence>
<name>A0ABD3N9F2_9STRA</name>
<dbReference type="Pfam" id="PF00994">
    <property type="entry name" value="MoCF_biosynth"/>
    <property type="match status" value="1"/>
</dbReference>
<organism evidence="4 5">
    <name type="scientific">Discostella pseudostelligera</name>
    <dbReference type="NCBI Taxonomy" id="259834"/>
    <lineage>
        <taxon>Eukaryota</taxon>
        <taxon>Sar</taxon>
        <taxon>Stramenopiles</taxon>
        <taxon>Ochrophyta</taxon>
        <taxon>Bacillariophyta</taxon>
        <taxon>Coscinodiscophyceae</taxon>
        <taxon>Thalassiosirophycidae</taxon>
        <taxon>Stephanodiscales</taxon>
        <taxon>Stephanodiscaceae</taxon>
        <taxon>Discostella</taxon>
    </lineage>
</organism>
<evidence type="ECO:0000259" key="3">
    <source>
        <dbReference type="SMART" id="SM00852"/>
    </source>
</evidence>
<dbReference type="Pfam" id="PF06844">
    <property type="entry name" value="DUF1244"/>
    <property type="match status" value="4"/>
</dbReference>
<dbReference type="SUPFAM" id="SSF158757">
    <property type="entry name" value="SMc04008-like"/>
    <property type="match status" value="2"/>
</dbReference>
<keyword evidence="2" id="KW-0501">Molybdenum cofactor biosynthesis</keyword>
<dbReference type="Gene3D" id="3.40.980.10">
    <property type="entry name" value="MoaB/Mog-like domain"/>
    <property type="match status" value="1"/>
</dbReference>
<dbReference type="EMBL" id="JALLBG020000013">
    <property type="protein sequence ID" value="KAL3772274.1"/>
    <property type="molecule type" value="Genomic_DNA"/>
</dbReference>
<dbReference type="Gene3D" id="1.10.3340.10">
    <property type="entry name" value="SMc04008-like"/>
    <property type="match status" value="2"/>
</dbReference>